<evidence type="ECO:0000313" key="1">
    <source>
        <dbReference type="EMBL" id="QDG53596.1"/>
    </source>
</evidence>
<dbReference type="EMBL" id="CP041186">
    <property type="protein sequence ID" value="QDG53596.1"/>
    <property type="molecule type" value="Genomic_DNA"/>
</dbReference>
<dbReference type="AlphaFoldDB" id="A0A4Y6PZ44"/>
<protein>
    <submittedName>
        <fullName evidence="1">Uncharacterized protein</fullName>
    </submittedName>
</protein>
<organism evidence="1 2">
    <name type="scientific">Persicimonas caeni</name>
    <dbReference type="NCBI Taxonomy" id="2292766"/>
    <lineage>
        <taxon>Bacteria</taxon>
        <taxon>Deltaproteobacteria</taxon>
        <taxon>Bradymonadales</taxon>
        <taxon>Bradymonadaceae</taxon>
        <taxon>Persicimonas</taxon>
    </lineage>
</organism>
<sequence length="79" mass="8933">MMDVRTTLEREFGGSWDGGRREVHGLVVDRERKLKVELLYSPSRKIWNCTLFYGGACVGQASREDPVDAVRNALDCSND</sequence>
<evidence type="ECO:0000313" key="2">
    <source>
        <dbReference type="Proteomes" id="UP000315995"/>
    </source>
</evidence>
<dbReference type="Proteomes" id="UP000315995">
    <property type="component" value="Chromosome"/>
</dbReference>
<accession>A0A4Y6PZ44</accession>
<name>A0A4Y6PZ44_PERCE</name>
<keyword evidence="2" id="KW-1185">Reference proteome</keyword>
<gene>
    <name evidence="1" type="ORF">FIV42_23480</name>
</gene>
<dbReference type="RefSeq" id="WP_141200050.1">
    <property type="nucleotide sequence ID" value="NZ_CP041186.1"/>
</dbReference>
<reference evidence="1 2" key="1">
    <citation type="submission" date="2019-06" db="EMBL/GenBank/DDBJ databases">
        <title>Persicimonas caeni gen. nov., sp. nov., a predatory bacterium isolated from solar saltern.</title>
        <authorList>
            <person name="Wang S."/>
        </authorList>
    </citation>
    <scope>NUCLEOTIDE SEQUENCE [LARGE SCALE GENOMIC DNA]</scope>
    <source>
        <strain evidence="1 2">YN101</strain>
    </source>
</reference>
<accession>A0A5B8YD39</accession>
<proteinExistence type="predicted"/>